<evidence type="ECO:0000313" key="1">
    <source>
        <dbReference type="EMBL" id="KAJ8909244.1"/>
    </source>
</evidence>
<evidence type="ECO:0000313" key="2">
    <source>
        <dbReference type="Proteomes" id="UP001159042"/>
    </source>
</evidence>
<proteinExistence type="predicted"/>
<feature type="non-terminal residue" evidence="1">
    <location>
        <position position="1"/>
    </location>
</feature>
<dbReference type="EMBL" id="JANEYG010000802">
    <property type="protein sequence ID" value="KAJ8909244.1"/>
    <property type="molecule type" value="Genomic_DNA"/>
</dbReference>
<dbReference type="GO" id="GO:0003676">
    <property type="term" value="F:nucleic acid binding"/>
    <property type="evidence" value="ECO:0007669"/>
    <property type="project" value="InterPro"/>
</dbReference>
<organism evidence="1 2">
    <name type="scientific">Exocentrus adspersus</name>
    <dbReference type="NCBI Taxonomy" id="1586481"/>
    <lineage>
        <taxon>Eukaryota</taxon>
        <taxon>Metazoa</taxon>
        <taxon>Ecdysozoa</taxon>
        <taxon>Arthropoda</taxon>
        <taxon>Hexapoda</taxon>
        <taxon>Insecta</taxon>
        <taxon>Pterygota</taxon>
        <taxon>Neoptera</taxon>
        <taxon>Endopterygota</taxon>
        <taxon>Coleoptera</taxon>
        <taxon>Polyphaga</taxon>
        <taxon>Cucujiformia</taxon>
        <taxon>Chrysomeloidea</taxon>
        <taxon>Cerambycidae</taxon>
        <taxon>Lamiinae</taxon>
        <taxon>Acanthocinini</taxon>
        <taxon>Exocentrus</taxon>
    </lineage>
</organism>
<comment type="caution">
    <text evidence="1">The sequence shown here is derived from an EMBL/GenBank/DDBJ whole genome shotgun (WGS) entry which is preliminary data.</text>
</comment>
<accession>A0AAV8V311</accession>
<keyword evidence="2" id="KW-1185">Reference proteome</keyword>
<dbReference type="InterPro" id="IPR036397">
    <property type="entry name" value="RNaseH_sf"/>
</dbReference>
<reference evidence="1 2" key="1">
    <citation type="journal article" date="2023" name="Insect Mol. Biol.">
        <title>Genome sequencing provides insights into the evolution of gene families encoding plant cell wall-degrading enzymes in longhorned beetles.</title>
        <authorList>
            <person name="Shin N.R."/>
            <person name="Okamura Y."/>
            <person name="Kirsch R."/>
            <person name="Pauchet Y."/>
        </authorList>
    </citation>
    <scope>NUCLEOTIDE SEQUENCE [LARGE SCALE GENOMIC DNA]</scope>
    <source>
        <strain evidence="1">EAD_L_NR</strain>
    </source>
</reference>
<name>A0AAV8V311_9CUCU</name>
<dbReference type="AlphaFoldDB" id="A0AAV8V311"/>
<gene>
    <name evidence="1" type="ORF">NQ315_005943</name>
</gene>
<protein>
    <recommendedName>
        <fullName evidence="3">Transposase</fullName>
    </recommendedName>
</protein>
<evidence type="ECO:0008006" key="3">
    <source>
        <dbReference type="Google" id="ProtNLM"/>
    </source>
</evidence>
<dbReference type="Gene3D" id="3.30.420.10">
    <property type="entry name" value="Ribonuclease H-like superfamily/Ribonuclease H"/>
    <property type="match status" value="1"/>
</dbReference>
<sequence>SAGKKNRDYQRPVRQGIGKVSNNKEDNALVAYIRRNPFQTAVKAREDTLFQGSVITALRRLKQSGLKNCAAVRTQDLKKAYTLPNASSGRFSVNVWGWISVEGPGVCWQIDVRLTGENYVNILDNVMLPSVQQIFPDNFVFQHMIYPKSAVSPVGLVYTCLSIQQISVQVPTVVDFVARGMHTIFWCTVIEGNLSLADTPLYKEGATN</sequence>
<dbReference type="Proteomes" id="UP001159042">
    <property type="component" value="Unassembled WGS sequence"/>
</dbReference>